<evidence type="ECO:0000256" key="2">
    <source>
        <dbReference type="SAM" id="MobiDB-lite"/>
    </source>
</evidence>
<evidence type="ECO:0000256" key="1">
    <source>
        <dbReference type="SAM" id="Coils"/>
    </source>
</evidence>
<feature type="compositionally biased region" description="Polar residues" evidence="2">
    <location>
        <begin position="41"/>
        <end position="54"/>
    </location>
</feature>
<keyword evidence="1" id="KW-0175">Coiled coil</keyword>
<dbReference type="OrthoDB" id="73750at2759"/>
<feature type="coiled-coil region" evidence="1">
    <location>
        <begin position="724"/>
        <end position="785"/>
    </location>
</feature>
<gene>
    <name evidence="3" type="ORF">THRCLA_02629</name>
</gene>
<proteinExistence type="predicted"/>
<protein>
    <submittedName>
        <fullName evidence="3">Uncharacterized protein</fullName>
    </submittedName>
</protein>
<feature type="coiled-coil region" evidence="1">
    <location>
        <begin position="477"/>
        <end position="587"/>
    </location>
</feature>
<name>A0A1W0A4H7_9STRA</name>
<evidence type="ECO:0000313" key="3">
    <source>
        <dbReference type="EMBL" id="OQS05196.1"/>
    </source>
</evidence>
<feature type="coiled-coil region" evidence="1">
    <location>
        <begin position="636"/>
        <end position="688"/>
    </location>
</feature>
<dbReference type="Proteomes" id="UP000243217">
    <property type="component" value="Unassembled WGS sequence"/>
</dbReference>
<comment type="caution">
    <text evidence="3">The sequence shown here is derived from an EMBL/GenBank/DDBJ whole genome shotgun (WGS) entry which is preliminary data.</text>
</comment>
<feature type="compositionally biased region" description="Polar residues" evidence="2">
    <location>
        <begin position="430"/>
        <end position="443"/>
    </location>
</feature>
<dbReference type="EMBL" id="JNBS01000487">
    <property type="protein sequence ID" value="OQS05196.1"/>
    <property type="molecule type" value="Genomic_DNA"/>
</dbReference>
<dbReference type="AlphaFoldDB" id="A0A1W0A4H7"/>
<sequence length="893" mass="100099">MNQVETSAPIVPLDTTKRASLDGVEKRSGSFAKDATEKQRSASLSKDTSRNSSISKREFGSKNGIEIRAMSDAAKASEIVASAIVGAKDEAKPSGKNLAPTIKYGDRINLHAACPGIPGDGGVLMFLTEGKGKNSQRILAVPPTQGEAHVAEFVIAPVGGATSTAELCYNQHFLLQVVDPKGVVQTLNNDPPGSGECIGLQNPGTKGEMTCYFSKTNDNSKILYDEADLVLSVHDSHRTRKHFNNSLTYFKRLKGTPGGYISSAKKGTTVTFTVRQPSAVTPLVDVAKPTEAAVSEDNTSRTASEKVSDQVDVVSEPQLAIEINQPQAAYIAPEVVLSPAKSPPVKHESSEVHDDDVVKMDTKSNVIQHNEKAPVIADGPVIVANAPQTNFAAKLPLKTATQSNEKSIAMAKAKAIPPSDNTQEDDRNSTLKTIDSSKTSFSPRSPLPVVKEIPPVPSVGVAIMPLDSVPKTKVSFMTDSQQELTEIQQSVERLKKQRMQVEHIRHENERLEVDLMRERGDNRKLRQELERLHRVEADRDTMETQLASLESKFERLEGAYREKRQALADANEKRASLEKRWTQATDNLQHMIDETTKTYEAKLIAYEDDIMDREAKIQQQQELMDEMKCMHVERSQLKLEKKIERLEMSIYELEKKSMTDTLAFENSKKKHESEKFELEQKIATLVDTTTKQTAMIHECDRVICESEERMTEFVKRKNSQAKAQSDLEASNQALEQKLKILELETRHEGQTLSKVREIQDLEKQIEEKTTQIFELEEALAESERLSAANQRDMAVRERHRFHLDEINNELRKREKTFQITIAGLESNLHEVVNERKVLMTKINSLQDQLESERQDRARWASTRLRLLAQFCDEENKLSESLSSHGTYMSDLHH</sequence>
<evidence type="ECO:0000313" key="4">
    <source>
        <dbReference type="Proteomes" id="UP000243217"/>
    </source>
</evidence>
<dbReference type="PANTHER" id="PTHR45615:SF80">
    <property type="entry name" value="GRIP DOMAIN-CONTAINING PROTEIN"/>
    <property type="match status" value="1"/>
</dbReference>
<accession>A0A1W0A4H7</accession>
<reference evidence="3 4" key="1">
    <citation type="journal article" date="2014" name="Genome Biol. Evol.">
        <title>The secreted proteins of Achlya hypogyna and Thraustotheca clavata identify the ancestral oomycete secretome and reveal gene acquisitions by horizontal gene transfer.</title>
        <authorList>
            <person name="Misner I."/>
            <person name="Blouin N."/>
            <person name="Leonard G."/>
            <person name="Richards T.A."/>
            <person name="Lane C.E."/>
        </authorList>
    </citation>
    <scope>NUCLEOTIDE SEQUENCE [LARGE SCALE GENOMIC DNA]</scope>
    <source>
        <strain evidence="3 4">ATCC 34112</strain>
    </source>
</reference>
<keyword evidence="4" id="KW-1185">Reference proteome</keyword>
<feature type="compositionally biased region" description="Basic and acidic residues" evidence="2">
    <location>
        <begin position="15"/>
        <end position="40"/>
    </location>
</feature>
<feature type="region of interest" description="Disordered" evidence="2">
    <location>
        <begin position="408"/>
        <end position="449"/>
    </location>
</feature>
<feature type="coiled-coil region" evidence="1">
    <location>
        <begin position="828"/>
        <end position="862"/>
    </location>
</feature>
<organism evidence="3 4">
    <name type="scientific">Thraustotheca clavata</name>
    <dbReference type="NCBI Taxonomy" id="74557"/>
    <lineage>
        <taxon>Eukaryota</taxon>
        <taxon>Sar</taxon>
        <taxon>Stramenopiles</taxon>
        <taxon>Oomycota</taxon>
        <taxon>Saprolegniomycetes</taxon>
        <taxon>Saprolegniales</taxon>
        <taxon>Achlyaceae</taxon>
        <taxon>Thraustotheca</taxon>
    </lineage>
</organism>
<feature type="region of interest" description="Disordered" evidence="2">
    <location>
        <begin position="1"/>
        <end position="57"/>
    </location>
</feature>
<dbReference type="PANTHER" id="PTHR45615">
    <property type="entry name" value="MYOSIN HEAVY CHAIN, NON-MUSCLE"/>
    <property type="match status" value="1"/>
</dbReference>